<accession>A0ABR2KXR0</accession>
<feature type="repeat" description="ANK" evidence="3">
    <location>
        <begin position="2238"/>
        <end position="2270"/>
    </location>
</feature>
<feature type="region of interest" description="Disordered" evidence="5">
    <location>
        <begin position="512"/>
        <end position="574"/>
    </location>
</feature>
<sequence length="3513" mass="401420">MNNFTIVLNDSPIECNKKFIKSNFPNLLRTCAFGEDQIKIQIDGSEDFLEVTTNILQGNDYEITDDNLDYLEEFAKYLESSNFRTQLNQYYYKRECNDNQIDQCPSIQYLVELSSLIHKLTFSNYEDISEKIKQKIISRKNKSKKKKRGKKQDKKSNDEANNDDNKIILQNMGKKSLNKLFYYEIVNCLSSSFHTSQELKEHQQKIQQIIQIIKELDSEPLEEEEEEDGEENKEKTYIGSFINYVIKKYSKVKSCSSTINNHRQETFYIINYLLSKKLITIADLQNKKEKTDINFNDYGSFSIPRYFLSFYPSINLDQYFKLNSSLLAEVEEDNNNNSEKPRKGRKKKNIQPKSDTSEGKIDRYLRSYQKKIEEGFSFNDELLNIVINDNLEDFKSYFQSRSSINQAGKSNENYLINSYLVPNDILQFSCISALNNSSLLELSAFFGSKDIFRYLNDKQLNNEIRKSDNLLSYIISGQNSHIINIYIESLENQERERKRKIEEEKKKKLEELKKKAQQEQEQQTISKDDSENEEEDPTYEENQSNSDHSYEDNESRSGSDSDSDNNNNNNNRFNYNYNFIGNRIRQNFNQNSNDDYNNESNPIIKDVKSLIKYCIDYGNYDSYIFLTNYLSDHKEEEEHHGNHKKLDQYLKKCISRSYFSFIPNLLERGSTTNILLNLFCKMDNEIGIEYMLQFSYIDVNTKYLNQSPLEYCIKNKNSQASLLLLSNDKFDLQKDKNSRTHYSQLASSDGETLLQLACKLGLSDLVEYFLQKKIFNFNATPTGFSAVQLACLSGDTDTFQKIVEYKRKSVKINVRVKYGEYKGFTLLHLACVSGNPEIVELLLEYEKIKVNIRDGIKKWTPLQHAISKGHSEVVSLLLNRDDIETELLTDEGETLLHLACKSNKEDIVDMLINNPDFPTKYDLNQRTNNQKTPLQFALMNGNINMISVLMNIDATAKPKRGKKGQKKKYSKTQSEIDPNMHTSNGKTPLIMACEMRRADIIELLLKHTEIEINDKLFNGKTALFVSCDLNIIDSVKALLNFDNIDINAATKEGKTPLIAACEKGNKEIVELLIDYNNQKGKKSSSIDINAKTNNGKTALLVSCEYSQMEIAELLFQFDDIDCDSSSVNPKTPLCYACENGCENLVINLLDRNANANFVTTSKETPLYFACASRNKDIVELILAHLEDKSIINLQETKQHKSPLFVACFNGDLDIFNLLINELDENPDLSYTDSQERTLLHAACYGENYEIIKTLLTKFNFDPNIDDRSNKRAIHICCKKGNFDLVDLIINRSSIPVDLNVRYNSKTPLEIACENGNYEIVQLLLRQNGIQVNATNANEVPPLLLASKNWNPKIIKLLLSEVNDINVDALDYNGKTVLHYVCEKNEVELCEKILSISSQSINKRSNDLNTPIQLAINRRNLEIVKILMKYISSDQINFKFNDDNTLLSTACLNNDVETVKYLLEKEEIEVNEPNKSGSTPLFIVATNGNQPICRLLLSNKNIDIEKTTNQKTPLYQACRCGNTRIAELLVEKGATVNCLTKSGKTPLHAACQYGYYKIVSLLLNVPNIEVNLLTSTTGETFKTFKSPLHYACMGKARNQAKKSTRGDFSSQKACVEFLIHHPQIDINLQTSNNETALQIAMDDNNFEIMKVLLQHPQIDPNVMISQNKTSLHLACENSQKDIIQMLLSNPATNVNCIDTNGQTPISIAVDHSRIDIINLLMNRPDLKVSLRSQRNPIKSAIDKSNQEIFSLLIHHPSFDVNQIDKRSMTPLGYAINSQNSDFIYQLLLVPGIDVNLKVLSANDDRRKENGSLLFLTPMNLAIKLNNFRIVKMLTQNESLKLNGYIKGKTVLQETVIANNASIASVLLSTPNIDPNLITVFDPVDVTLLVHQTYRSSQKNDPYLYGMSPLHIACQLHNTDIVKDLIKHDDLLVNEYTSADGSVLIELKKDLYDAFYNNEVRKIDERVKQRDKEIEIEEEKEKEREKEREALRKKGRLDYDDGSNDNYGSSFGSGWGSRNNYGSSFRGGWGSRNNYGSSFRGGWSSNRSSNWGSNNNYGSSRNNSYKKLERIDREKEIRKIPDIESTHLSVSNNNLYKYGCNALYIACNENQLDIVTTLLLRDDIDLNAKSTKEELTPLLVAVKRGYLTIAKVLLSDERCDPTITSVDKTNILIYACQSHNIELLSLILLSENGRSLINSRNDNNDTPLHYACGSDNEQMIKVLLEHIDLSKVDINAANNQGETPLHLVCKNNNQIIMKILLQKAAMYDNISFDFNLKNNRSLTPMHIVCSQQSRTYCIDDGMIGIIFESLPESEKSSIDFNLQNEKGETPIHLICENNNYQVLEHILNSLSLPAIDAIDFNKTNINGESPIHIICKNGNEKMLGIILDKINLINQAKSDSSMENILDSSKINFNLKDNKGRTPMHLICMNSDNKRVLNVLLEKLSESEKSKINFNIEDDVGNTPIHYICMGNNDFHLSLIYEKLSNSDKARINFNALNYKGIAPIHYISSNVNDKILNIMLASDNDNVNFNLKDNSGDTPIHYICKKNNAHMLNIIFDKLPPSKVAQIDLNAKNNEGKTPLHIAATFDVPSRCYVLCQEIEKVVLNRKVYENQYKFIDDYKIKTPFGVLLENKVDINACDIYNKTPLHEACRSQCYNNIDILLNRKEIVIDGFDKSTPLLLMLSSIIKSKYLNALGYREKTDIYNTNPNSNQYTSQVKSFLNQTLINHIINNKRKAILQKINDNSDSLDSDDENEKKSSITKNEDEDYTLSSSDNELCGSAEPAVFESESQENMMYYIYNKNQMKIIIVETIGNFINKGANFQLFDKDGVSLLLFGIIAQSKKLVKFCMDNLNKSRIPKFLNHRSIYGNPIEIALKLWDKSILEILFRNKKLITFGDKIRDKIIYDCIRNNDTYLMFLLLNKSDEDKDDPNLDFNVNYTVEDKKTLLHLLVEKNNYIGVSILANYSKTNLNLLSNDGKSALHKACDSNDREGYLALSILTRVSFSYIKDLFSKYKGAPSSMNSAFFEHLLSSDMINNKVDINLATKGLTRSAYFRRERQKILEKNPYQTNFHIYYNEPRFNNGFTALHISISNQLYNVVKRILLFPDLDINSFTSNCDTVVSIAAKNWNIPIIKLLLEYPNIDLNFVPRIDYDDDDYDDYGNRIDKNAPKNDSDSDDDRPAHTLSSSELYEIRQKKMKQNKTLLHTACERNSVEMVQYLLDLCQKEIFDINGIDSFDEMAPLHHICRDGKLQLLDLFIEFEKNNGGVIDWNIKDKNGMTPLHLACRSRELKVVDILINNEYVCPRVDINAVATGEFENGRTPLSFACEKGDLEVVSLLLDEKIEEEKEIDPFSFESDQKEILNKKKVVRGSLCNARKDCDLTIKSKAAHTKGMSPLHFACKASNVEVVKLLLKKANGEYNINLRANGQSCLYLACKHDRVETVKLLLEQEGINYNIKTPTGYTPLMIAAENGRWKIVEMLMQLPEIDVNALTVDGESARSLAKNYDIVDLIDKYS</sequence>
<dbReference type="SUPFAM" id="SSF48403">
    <property type="entry name" value="Ankyrin repeat"/>
    <property type="match status" value="11"/>
</dbReference>
<keyword evidence="2 3" id="KW-0040">ANK repeat</keyword>
<dbReference type="EMBL" id="JAPFFF010000003">
    <property type="protein sequence ID" value="KAK8894815.1"/>
    <property type="molecule type" value="Genomic_DNA"/>
</dbReference>
<dbReference type="Pfam" id="PF12796">
    <property type="entry name" value="Ank_2"/>
    <property type="match status" value="12"/>
</dbReference>
<dbReference type="PANTHER" id="PTHR24198">
    <property type="entry name" value="ANKYRIN REPEAT AND PROTEIN KINASE DOMAIN-CONTAINING PROTEIN"/>
    <property type="match status" value="1"/>
</dbReference>
<feature type="repeat" description="ANK" evidence="3">
    <location>
        <begin position="3274"/>
        <end position="3297"/>
    </location>
</feature>
<feature type="repeat" description="ANK" evidence="3">
    <location>
        <begin position="1052"/>
        <end position="1084"/>
    </location>
</feature>
<feature type="compositionally biased region" description="Basic and acidic residues" evidence="5">
    <location>
        <begin position="548"/>
        <end position="559"/>
    </location>
</feature>
<feature type="repeat" description="ANK" evidence="3">
    <location>
        <begin position="1303"/>
        <end position="1336"/>
    </location>
</feature>
<feature type="repeat" description="ANK" evidence="3">
    <location>
        <begin position="1903"/>
        <end position="1926"/>
    </location>
</feature>
<keyword evidence="7" id="KW-1185">Reference proteome</keyword>
<dbReference type="Pfam" id="PF00023">
    <property type="entry name" value="Ank"/>
    <property type="match status" value="4"/>
</dbReference>
<feature type="region of interest" description="Disordered" evidence="5">
    <location>
        <begin position="331"/>
        <end position="357"/>
    </location>
</feature>
<feature type="region of interest" description="Disordered" evidence="5">
    <location>
        <begin position="957"/>
        <end position="983"/>
    </location>
</feature>
<feature type="compositionally biased region" description="Basic and acidic residues" evidence="5">
    <location>
        <begin position="3159"/>
        <end position="3179"/>
    </location>
</feature>
<dbReference type="InterPro" id="IPR036770">
    <property type="entry name" value="Ankyrin_rpt-contain_sf"/>
</dbReference>
<evidence type="ECO:0000256" key="5">
    <source>
        <dbReference type="SAM" id="MobiDB-lite"/>
    </source>
</evidence>
<keyword evidence="1" id="KW-0677">Repeat</keyword>
<feature type="compositionally biased region" description="Low complexity" evidence="5">
    <location>
        <begin position="560"/>
        <end position="574"/>
    </location>
</feature>
<dbReference type="PROSITE" id="PS50297">
    <property type="entry name" value="ANK_REP_REGION"/>
    <property type="match status" value="14"/>
</dbReference>
<feature type="compositionally biased region" description="Basic residues" evidence="5">
    <location>
        <begin position="139"/>
        <end position="153"/>
    </location>
</feature>
<evidence type="ECO:0000256" key="2">
    <source>
        <dbReference type="ARBA" id="ARBA00023043"/>
    </source>
</evidence>
<feature type="repeat" description="ANK" evidence="3">
    <location>
        <begin position="3389"/>
        <end position="3412"/>
    </location>
</feature>
<feature type="region of interest" description="Disordered" evidence="5">
    <location>
        <begin position="139"/>
        <end position="164"/>
    </location>
</feature>
<feature type="repeat" description="ANK" evidence="3">
    <location>
        <begin position="2096"/>
        <end position="2129"/>
    </location>
</feature>
<dbReference type="SMART" id="SM00248">
    <property type="entry name" value="ANK"/>
    <property type="match status" value="59"/>
</dbReference>
<feature type="repeat" description="ANK" evidence="3">
    <location>
        <begin position="2201"/>
        <end position="2224"/>
    </location>
</feature>
<feature type="compositionally biased region" description="Basic residues" evidence="5">
    <location>
        <begin position="957"/>
        <end position="970"/>
    </location>
</feature>
<feature type="repeat" description="ANK" evidence="3">
    <location>
        <begin position="822"/>
        <end position="844"/>
    </location>
</feature>
<evidence type="ECO:0000256" key="3">
    <source>
        <dbReference type="PROSITE-ProRule" id="PRU00023"/>
    </source>
</evidence>
<feature type="repeat" description="ANK" evidence="3">
    <location>
        <begin position="891"/>
        <end position="914"/>
    </location>
</feature>
<dbReference type="Gene3D" id="1.25.40.20">
    <property type="entry name" value="Ankyrin repeat-containing domain"/>
    <property type="match status" value="14"/>
</dbReference>
<feature type="repeat" description="ANK" evidence="3">
    <location>
        <begin position="1665"/>
        <end position="1690"/>
    </location>
</feature>
<feature type="region of interest" description="Disordered" evidence="5">
    <location>
        <begin position="3159"/>
        <end position="3180"/>
    </location>
</feature>
<dbReference type="PANTHER" id="PTHR24198:SF165">
    <property type="entry name" value="ANKYRIN REPEAT-CONTAINING PROTEIN-RELATED"/>
    <property type="match status" value="1"/>
</dbReference>
<evidence type="ECO:0000313" key="6">
    <source>
        <dbReference type="EMBL" id="KAK8894815.1"/>
    </source>
</evidence>
<evidence type="ECO:0000313" key="7">
    <source>
        <dbReference type="Proteomes" id="UP001470230"/>
    </source>
</evidence>
<feature type="coiled-coil region" evidence="4">
    <location>
        <begin position="1958"/>
        <end position="1994"/>
    </location>
</feature>
<name>A0ABR2KXR0_9EUKA</name>
<feature type="compositionally biased region" description="Acidic residues" evidence="5">
    <location>
        <begin position="530"/>
        <end position="539"/>
    </location>
</feature>
<feature type="region of interest" description="Disordered" evidence="5">
    <location>
        <begin position="2742"/>
        <end position="2774"/>
    </location>
</feature>
<proteinExistence type="predicted"/>
<feature type="repeat" description="ANK" evidence="3">
    <location>
        <begin position="1508"/>
        <end position="1540"/>
    </location>
</feature>
<comment type="caution">
    <text evidence="6">The sequence shown here is derived from an EMBL/GenBank/DDBJ whole genome shotgun (WGS) entry which is preliminary data.</text>
</comment>
<organism evidence="6 7">
    <name type="scientific">Tritrichomonas musculus</name>
    <dbReference type="NCBI Taxonomy" id="1915356"/>
    <lineage>
        <taxon>Eukaryota</taxon>
        <taxon>Metamonada</taxon>
        <taxon>Parabasalia</taxon>
        <taxon>Tritrichomonadida</taxon>
        <taxon>Tritrichomonadidae</taxon>
        <taxon>Tritrichomonas</taxon>
    </lineage>
</organism>
<reference evidence="6 7" key="1">
    <citation type="submission" date="2024-04" db="EMBL/GenBank/DDBJ databases">
        <title>Tritrichomonas musculus Genome.</title>
        <authorList>
            <person name="Alves-Ferreira E."/>
            <person name="Grigg M."/>
            <person name="Lorenzi H."/>
            <person name="Galac M."/>
        </authorList>
    </citation>
    <scope>NUCLEOTIDE SEQUENCE [LARGE SCALE GENOMIC DNA]</scope>
    <source>
        <strain evidence="6 7">EAF2021</strain>
    </source>
</reference>
<evidence type="ECO:0000256" key="4">
    <source>
        <dbReference type="SAM" id="Coils"/>
    </source>
</evidence>
<protein>
    <submittedName>
        <fullName evidence="6">Ankyrin-repeat protein</fullName>
    </submittedName>
</protein>
<dbReference type="PROSITE" id="PS50088">
    <property type="entry name" value="ANK_REPEAT"/>
    <property type="match status" value="15"/>
</dbReference>
<dbReference type="Pfam" id="PF13606">
    <property type="entry name" value="Ank_3"/>
    <property type="match status" value="2"/>
</dbReference>
<feature type="repeat" description="ANK" evidence="3">
    <location>
        <begin position="3316"/>
        <end position="3338"/>
    </location>
</feature>
<feature type="compositionally biased region" description="Polar residues" evidence="5">
    <location>
        <begin position="972"/>
        <end position="983"/>
    </location>
</feature>
<evidence type="ECO:0000256" key="1">
    <source>
        <dbReference type="ARBA" id="ARBA00022737"/>
    </source>
</evidence>
<feature type="repeat" description="ANK" evidence="3">
    <location>
        <begin position="3458"/>
        <end position="3480"/>
    </location>
</feature>
<dbReference type="Pfam" id="PF13637">
    <property type="entry name" value="Ank_4"/>
    <property type="match status" value="1"/>
</dbReference>
<dbReference type="InterPro" id="IPR002110">
    <property type="entry name" value="Ankyrin_rpt"/>
</dbReference>
<feature type="repeat" description="ANK" evidence="3">
    <location>
        <begin position="1541"/>
        <end position="1563"/>
    </location>
</feature>
<dbReference type="Proteomes" id="UP001470230">
    <property type="component" value="Unassembled WGS sequence"/>
</dbReference>
<keyword evidence="4" id="KW-0175">Coiled coil</keyword>
<feature type="compositionally biased region" description="Basic and acidic residues" evidence="5">
    <location>
        <begin position="154"/>
        <end position="164"/>
    </location>
</feature>
<gene>
    <name evidence="6" type="ORF">M9Y10_023253</name>
</gene>